<dbReference type="Proteomes" id="UP000265509">
    <property type="component" value="Unassembled WGS sequence"/>
</dbReference>
<dbReference type="AlphaFoldDB" id="A0A3L7E1Z1"/>
<evidence type="ECO:0000256" key="8">
    <source>
        <dbReference type="ARBA" id="ARBA00048270"/>
    </source>
</evidence>
<gene>
    <name evidence="9" type="primary">glnS</name>
    <name evidence="14" type="ORF">DWB85_05525</name>
</gene>
<dbReference type="InterPro" id="IPR020061">
    <property type="entry name" value="Glu_tRNA_lig_a-bdl"/>
</dbReference>
<evidence type="ECO:0000259" key="13">
    <source>
        <dbReference type="Pfam" id="PF20974"/>
    </source>
</evidence>
<dbReference type="InterPro" id="IPR014729">
    <property type="entry name" value="Rossmann-like_a/b/a_fold"/>
</dbReference>
<dbReference type="OrthoDB" id="9801560at2"/>
<dbReference type="GO" id="GO:0006424">
    <property type="term" value="P:glutamyl-tRNA aminoacylation"/>
    <property type="evidence" value="ECO:0007669"/>
    <property type="project" value="UniProtKB-UniRule"/>
</dbReference>
<feature type="binding site" evidence="9">
    <location>
        <position position="210"/>
    </location>
    <ligand>
        <name>L-glutamine</name>
        <dbReference type="ChEBI" id="CHEBI:58359"/>
    </ligand>
</feature>
<evidence type="ECO:0000256" key="5">
    <source>
        <dbReference type="ARBA" id="ARBA00022840"/>
    </source>
</evidence>
<dbReference type="InterPro" id="IPR020059">
    <property type="entry name" value="Glu/Gln-tRNA-synth_Ib_codon-bd"/>
</dbReference>
<dbReference type="InterPro" id="IPR020058">
    <property type="entry name" value="Glu/Gln-tRNA-synth_Ib_cat-dom"/>
</dbReference>
<dbReference type="GO" id="GO:0006425">
    <property type="term" value="P:glutaminyl-tRNA aminoacylation"/>
    <property type="evidence" value="ECO:0007669"/>
    <property type="project" value="UniProtKB-UniRule"/>
</dbReference>
<sequence length="552" mass="63489">METTPASNFLQTIIRDDLASGRVTEVVTRFPPEPNGYLHIGHAKSISVNFGLAEANGGRCNLRFDDTNPEKESQEFIESIQEDVRWLGYQWHGKVRFASAYFQQLYDWAVYLVEQGRAYVCDLNGEQAREYRGTLTEPGRNSPYRERSVAENLDLLQRMKAGEFDEGQKVLRAKIDMASPNMNMRDPILYRIRKVAHHQTGTDWVIYPTYDFAHGQEDAIEGVTHSICTLEFEDHRPLYDWFIDNLPVQSRPRQYEFGRLNPSYTITSKRKLKLLVDEGVVAGWDDPRMPTVSGMRRRGYTPAAIRKFCDMIGTTRSDGVVDVAMLEFAIREDLNENAPRAMAVLNPLKVVLTDYPEDKVEALSAPHHPSREDLGERQLPFTRELYIDADDFREEANRKYKRLVLGKRVRLRHAYVIEADEVIRDADGTIVEIHAHTIANTIGENPEDGVKPKGVIQWVSASHGRRAEVRLYDRLFNHESPDRAEGEFMDHLNPESLQVVEQAWIEPALVNARPEQGFQFEREGYFVADRYEHSAEQPVFNKTIGLRDTWSD</sequence>
<dbReference type="InterPro" id="IPR049437">
    <property type="entry name" value="tRNA-synt_1c_C2"/>
</dbReference>
<dbReference type="FunFam" id="3.40.50.620:FF:000037">
    <property type="entry name" value="Glutamine--tRNA ligase cytoplasmic"/>
    <property type="match status" value="1"/>
</dbReference>
<dbReference type="InterPro" id="IPR001412">
    <property type="entry name" value="aa-tRNA-synth_I_CS"/>
</dbReference>
<dbReference type="CDD" id="cd00807">
    <property type="entry name" value="GlnRS_core"/>
    <property type="match status" value="1"/>
</dbReference>
<dbReference type="GO" id="GO:0005524">
    <property type="term" value="F:ATP binding"/>
    <property type="evidence" value="ECO:0007669"/>
    <property type="project" value="UniProtKB-UniRule"/>
</dbReference>
<feature type="short sequence motif" description="'HIGH' region" evidence="9">
    <location>
        <begin position="32"/>
        <end position="42"/>
    </location>
</feature>
<evidence type="ECO:0000256" key="10">
    <source>
        <dbReference type="RuleBase" id="RU363037"/>
    </source>
</evidence>
<dbReference type="SUPFAM" id="SSF50715">
    <property type="entry name" value="Ribosomal protein L25-like"/>
    <property type="match status" value="1"/>
</dbReference>
<dbReference type="SUPFAM" id="SSF52374">
    <property type="entry name" value="Nucleotidylyl transferase"/>
    <property type="match status" value="1"/>
</dbReference>
<dbReference type="Gene3D" id="2.40.240.10">
    <property type="entry name" value="Ribosomal Protein L25, Chain P"/>
    <property type="match status" value="2"/>
</dbReference>
<organism evidence="14 15">
    <name type="scientific">Seongchinamella sediminis</name>
    <dbReference type="NCBI Taxonomy" id="2283635"/>
    <lineage>
        <taxon>Bacteria</taxon>
        <taxon>Pseudomonadati</taxon>
        <taxon>Pseudomonadota</taxon>
        <taxon>Gammaproteobacteria</taxon>
        <taxon>Cellvibrionales</taxon>
        <taxon>Halieaceae</taxon>
        <taxon>Seongchinamella</taxon>
    </lineage>
</organism>
<protein>
    <recommendedName>
        <fullName evidence="9">Glutamine--tRNA ligase</fullName>
        <ecNumber evidence="9">6.1.1.18</ecNumber>
    </recommendedName>
    <alternativeName>
        <fullName evidence="9">Glutaminyl-tRNA synthetase</fullName>
        <shortName evidence="9">GlnRS</shortName>
    </alternativeName>
</protein>
<evidence type="ECO:0000259" key="12">
    <source>
        <dbReference type="Pfam" id="PF03950"/>
    </source>
</evidence>
<accession>A0A3L7E1Z1</accession>
<dbReference type="NCBIfam" id="NF011291">
    <property type="entry name" value="PRK14703.1"/>
    <property type="match status" value="1"/>
</dbReference>
<dbReference type="GO" id="GO:0004819">
    <property type="term" value="F:glutamine-tRNA ligase activity"/>
    <property type="evidence" value="ECO:0007669"/>
    <property type="project" value="UniProtKB-UniRule"/>
</dbReference>
<comment type="caution">
    <text evidence="9">Lacks conserved residue(s) required for the propagation of feature annotation.</text>
</comment>
<dbReference type="FunFam" id="3.90.800.10:FF:000001">
    <property type="entry name" value="Glutamine--tRNA ligase"/>
    <property type="match status" value="1"/>
</dbReference>
<keyword evidence="7 9" id="KW-0030">Aminoacyl-tRNA synthetase</keyword>
<feature type="short sequence motif" description="'KMSKS' region" evidence="9">
    <location>
        <begin position="266"/>
        <end position="270"/>
    </location>
</feature>
<evidence type="ECO:0000256" key="4">
    <source>
        <dbReference type="ARBA" id="ARBA00022741"/>
    </source>
</evidence>
<comment type="subcellular location">
    <subcellularLocation>
        <location evidence="9">Cytoplasm</location>
    </subcellularLocation>
</comment>
<evidence type="ECO:0000259" key="11">
    <source>
        <dbReference type="Pfam" id="PF00749"/>
    </source>
</evidence>
<feature type="binding site" evidence="9">
    <location>
        <position position="65"/>
    </location>
    <ligand>
        <name>L-glutamine</name>
        <dbReference type="ChEBI" id="CHEBI:58359"/>
    </ligand>
</feature>
<dbReference type="InterPro" id="IPR000924">
    <property type="entry name" value="Glu/Gln-tRNA-synth"/>
</dbReference>
<dbReference type="FunFam" id="1.10.1160.10:FF:000001">
    <property type="entry name" value="Glutamine--tRNA ligase"/>
    <property type="match status" value="1"/>
</dbReference>
<dbReference type="PROSITE" id="PS00178">
    <property type="entry name" value="AA_TRNA_LIGASE_I"/>
    <property type="match status" value="1"/>
</dbReference>
<evidence type="ECO:0000256" key="9">
    <source>
        <dbReference type="HAMAP-Rule" id="MF_00126"/>
    </source>
</evidence>
<evidence type="ECO:0000256" key="3">
    <source>
        <dbReference type="ARBA" id="ARBA00022598"/>
    </source>
</evidence>
<feature type="binding site" evidence="9">
    <location>
        <begin position="33"/>
        <end position="35"/>
    </location>
    <ligand>
        <name>ATP</name>
        <dbReference type="ChEBI" id="CHEBI:30616"/>
    </ligand>
</feature>
<evidence type="ECO:0000256" key="1">
    <source>
        <dbReference type="ARBA" id="ARBA00005594"/>
    </source>
</evidence>
<keyword evidence="4 9" id="KW-0547">Nucleotide-binding</keyword>
<dbReference type="Pfam" id="PF00749">
    <property type="entry name" value="tRNA-synt_1c"/>
    <property type="match status" value="1"/>
</dbReference>
<dbReference type="InterPro" id="IPR022861">
    <property type="entry name" value="Gln_tRNA_ligase_bac"/>
</dbReference>
<dbReference type="NCBIfam" id="TIGR00440">
    <property type="entry name" value="glnS"/>
    <property type="match status" value="1"/>
</dbReference>
<feature type="binding site" evidence="9">
    <location>
        <position position="229"/>
    </location>
    <ligand>
        <name>ATP</name>
        <dbReference type="ChEBI" id="CHEBI:30616"/>
    </ligand>
</feature>
<feature type="binding site" evidence="9">
    <location>
        <begin position="39"/>
        <end position="45"/>
    </location>
    <ligand>
        <name>ATP</name>
        <dbReference type="ChEBI" id="CHEBI:30616"/>
    </ligand>
</feature>
<evidence type="ECO:0000256" key="2">
    <source>
        <dbReference type="ARBA" id="ARBA00022490"/>
    </source>
</evidence>
<feature type="binding site" evidence="9">
    <location>
        <begin position="259"/>
        <end position="260"/>
    </location>
    <ligand>
        <name>ATP</name>
        <dbReference type="ChEBI" id="CHEBI:30616"/>
    </ligand>
</feature>
<keyword evidence="2 9" id="KW-0963">Cytoplasm</keyword>
<dbReference type="InterPro" id="IPR050132">
    <property type="entry name" value="Gln/Glu-tRNA_Ligase"/>
</dbReference>
<comment type="subunit">
    <text evidence="9">Monomer.</text>
</comment>
<keyword evidence="5 9" id="KW-0067">ATP-binding</keyword>
<dbReference type="FunFam" id="2.40.240.10:FF:000001">
    <property type="entry name" value="Glutamine--tRNA ligase"/>
    <property type="match status" value="1"/>
</dbReference>
<feature type="domain" description="tRNA synthetases class I (E and Q) anti-codon binding" evidence="13">
    <location>
        <begin position="455"/>
        <end position="529"/>
    </location>
</feature>
<dbReference type="InterPro" id="IPR020056">
    <property type="entry name" value="Rbsml_bL25/Gln-tRNA_synth_N"/>
</dbReference>
<dbReference type="Gene3D" id="1.10.1160.10">
    <property type="entry name" value="Glutamyl-trna Synthetase, Domain 2"/>
    <property type="match status" value="1"/>
</dbReference>
<comment type="caution">
    <text evidence="14">The sequence shown here is derived from an EMBL/GenBank/DDBJ whole genome shotgun (WGS) entry which is preliminary data.</text>
</comment>
<dbReference type="Gene3D" id="3.40.50.620">
    <property type="entry name" value="HUPs"/>
    <property type="match status" value="1"/>
</dbReference>
<dbReference type="EMBL" id="QRAN01000004">
    <property type="protein sequence ID" value="RLQ22905.1"/>
    <property type="molecule type" value="Genomic_DNA"/>
</dbReference>
<comment type="similarity">
    <text evidence="1 9 10">Belongs to the class-I aminoacyl-tRNA synthetase family.</text>
</comment>
<dbReference type="Pfam" id="PF20974">
    <property type="entry name" value="tRNA-synt_1c_C2"/>
    <property type="match status" value="1"/>
</dbReference>
<dbReference type="EC" id="6.1.1.18" evidence="9"/>
<dbReference type="HAMAP" id="MF_00126">
    <property type="entry name" value="Gln_tRNA_synth"/>
    <property type="match status" value="1"/>
</dbReference>
<evidence type="ECO:0000256" key="6">
    <source>
        <dbReference type="ARBA" id="ARBA00022917"/>
    </source>
</evidence>
<dbReference type="InterPro" id="IPR004514">
    <property type="entry name" value="Gln-tRNA-synth"/>
</dbReference>
<comment type="catalytic activity">
    <reaction evidence="8 9">
        <text>tRNA(Gln) + L-glutamine + ATP = L-glutaminyl-tRNA(Gln) + AMP + diphosphate</text>
        <dbReference type="Rhea" id="RHEA:20121"/>
        <dbReference type="Rhea" id="RHEA-COMP:9662"/>
        <dbReference type="Rhea" id="RHEA-COMP:9681"/>
        <dbReference type="ChEBI" id="CHEBI:30616"/>
        <dbReference type="ChEBI" id="CHEBI:33019"/>
        <dbReference type="ChEBI" id="CHEBI:58359"/>
        <dbReference type="ChEBI" id="CHEBI:78442"/>
        <dbReference type="ChEBI" id="CHEBI:78521"/>
        <dbReference type="ChEBI" id="CHEBI:456215"/>
        <dbReference type="EC" id="6.1.1.18"/>
    </reaction>
</comment>
<dbReference type="GO" id="GO:0005829">
    <property type="term" value="C:cytosol"/>
    <property type="evidence" value="ECO:0007669"/>
    <property type="project" value="TreeGrafter"/>
</dbReference>
<keyword evidence="15" id="KW-1185">Reference proteome</keyword>
<dbReference type="Pfam" id="PF03950">
    <property type="entry name" value="tRNA-synt_1c_C"/>
    <property type="match status" value="1"/>
</dbReference>
<dbReference type="PANTHER" id="PTHR43097">
    <property type="entry name" value="GLUTAMINE-TRNA LIGASE"/>
    <property type="match status" value="1"/>
</dbReference>
<reference evidence="14 15" key="1">
    <citation type="submission" date="2018-07" db="EMBL/GenBank/DDBJ databases">
        <title>Halioglobus sp. genome submission.</title>
        <authorList>
            <person name="Ye M.-Q."/>
            <person name="Du Z.-J."/>
        </authorList>
    </citation>
    <scope>NUCLEOTIDE SEQUENCE [LARGE SCALE GENOMIC DNA]</scope>
    <source>
        <strain evidence="14 15">U0301</strain>
    </source>
</reference>
<feature type="domain" description="Glutamyl/glutaminyl-tRNA synthetase class Ib catalytic" evidence="11">
    <location>
        <begin position="25"/>
        <end position="335"/>
    </location>
</feature>
<dbReference type="Gene3D" id="3.90.800.10">
    <property type="entry name" value="Glutamyl-tRNA Synthetase, Domain 3"/>
    <property type="match status" value="1"/>
</dbReference>
<name>A0A3L7E1Z1_9GAMM</name>
<evidence type="ECO:0000256" key="7">
    <source>
        <dbReference type="ARBA" id="ARBA00023146"/>
    </source>
</evidence>
<dbReference type="RefSeq" id="WP_117953211.1">
    <property type="nucleotide sequence ID" value="NZ_QRAN01000004.1"/>
</dbReference>
<dbReference type="InterPro" id="IPR011035">
    <property type="entry name" value="Ribosomal_bL25/Gln-tRNA_synth"/>
</dbReference>
<feature type="domain" description="Glutamyl/glutaminyl-tRNA synthetase class Ib anti-codon binding" evidence="12">
    <location>
        <begin position="338"/>
        <end position="436"/>
    </location>
</feature>
<evidence type="ECO:0000313" key="14">
    <source>
        <dbReference type="EMBL" id="RLQ22905.1"/>
    </source>
</evidence>
<keyword evidence="3 9" id="KW-0436">Ligase</keyword>
<keyword evidence="6 9" id="KW-0648">Protein biosynthesis</keyword>
<evidence type="ECO:0000313" key="15">
    <source>
        <dbReference type="Proteomes" id="UP000265509"/>
    </source>
</evidence>
<dbReference type="PANTHER" id="PTHR43097:SF5">
    <property type="entry name" value="GLUTAMATE--TRNA LIGASE"/>
    <property type="match status" value="1"/>
</dbReference>
<proteinExistence type="inferred from homology"/>
<dbReference type="PRINTS" id="PR00987">
    <property type="entry name" value="TRNASYNTHGLU"/>
</dbReference>